<dbReference type="InterPro" id="IPR011256">
    <property type="entry name" value="Reg_factor_effector_dom_sf"/>
</dbReference>
<dbReference type="Gene3D" id="3.20.80.10">
    <property type="entry name" value="Regulatory factor, effector binding domain"/>
    <property type="match status" value="1"/>
</dbReference>
<dbReference type="PROSITE" id="PS50937">
    <property type="entry name" value="HTH_MERR_2"/>
    <property type="match status" value="1"/>
</dbReference>
<keyword evidence="1" id="KW-0238">DNA-binding</keyword>
<dbReference type="GO" id="GO:0003677">
    <property type="term" value="F:DNA binding"/>
    <property type="evidence" value="ECO:0007669"/>
    <property type="project" value="UniProtKB-KW"/>
</dbReference>
<feature type="domain" description="HTH merR-type" evidence="3">
    <location>
        <begin position="8"/>
        <end position="77"/>
    </location>
</feature>
<protein>
    <submittedName>
        <fullName evidence="4">MerR family transcriptional regulator</fullName>
    </submittedName>
</protein>
<dbReference type="Pfam" id="PF13411">
    <property type="entry name" value="MerR_1"/>
    <property type="match status" value="1"/>
</dbReference>
<organism evidence="4 5">
    <name type="scientific">Niallia circulans</name>
    <name type="common">Bacillus circulans</name>
    <dbReference type="NCBI Taxonomy" id="1397"/>
    <lineage>
        <taxon>Bacteria</taxon>
        <taxon>Bacillati</taxon>
        <taxon>Bacillota</taxon>
        <taxon>Bacilli</taxon>
        <taxon>Bacillales</taxon>
        <taxon>Bacillaceae</taxon>
        <taxon>Niallia</taxon>
    </lineage>
</organism>
<dbReference type="InterPro" id="IPR029442">
    <property type="entry name" value="GyrI-like"/>
</dbReference>
<dbReference type="Gene3D" id="1.10.1660.10">
    <property type="match status" value="1"/>
</dbReference>
<dbReference type="GO" id="GO:0003700">
    <property type="term" value="F:DNA-binding transcription factor activity"/>
    <property type="evidence" value="ECO:0007669"/>
    <property type="project" value="InterPro"/>
</dbReference>
<dbReference type="InterPro" id="IPR009061">
    <property type="entry name" value="DNA-bd_dom_put_sf"/>
</dbReference>
<dbReference type="SMART" id="SM00422">
    <property type="entry name" value="HTH_MERR"/>
    <property type="match status" value="1"/>
</dbReference>
<reference evidence="5" key="1">
    <citation type="submission" date="2018-10" db="EMBL/GenBank/DDBJ databases">
        <title>FDA dAtabase for Regulatory Grade micrObial Sequences (FDA-ARGOS): Supporting development and validation of Infectious Disease Dx tests.</title>
        <authorList>
            <person name="Minogue T."/>
            <person name="Wolcott M."/>
            <person name="Wasieloski L."/>
            <person name="Aguilar W."/>
            <person name="Moore D."/>
            <person name="Tallon L."/>
            <person name="Sadzewicz L."/>
            <person name="Sengamalay N."/>
            <person name="Ott S."/>
            <person name="Godinez A."/>
            <person name="Nagaraj S."/>
            <person name="Vavikolanu K."/>
            <person name="Vyas G."/>
            <person name="Nadendla S."/>
            <person name="George J."/>
            <person name="Sichtig H."/>
        </authorList>
    </citation>
    <scope>NUCLEOTIDE SEQUENCE [LARGE SCALE GENOMIC DNA]</scope>
    <source>
        <strain evidence="5">FDAARGOS_343</strain>
    </source>
</reference>
<gene>
    <name evidence="4" type="ORF">CEQ21_01980</name>
</gene>
<accession>A0A553SRZ3</accession>
<name>A0A553SRZ3_NIACI</name>
<comment type="caution">
    <text evidence="4">The sequence shown here is derived from an EMBL/GenBank/DDBJ whole genome shotgun (WGS) entry which is preliminary data.</text>
</comment>
<dbReference type="SUPFAM" id="SSF55136">
    <property type="entry name" value="Probable bacterial effector-binding domain"/>
    <property type="match status" value="1"/>
</dbReference>
<dbReference type="InterPro" id="IPR047057">
    <property type="entry name" value="MerR_fam"/>
</dbReference>
<dbReference type="PANTHER" id="PTHR30204">
    <property type="entry name" value="REDOX-CYCLING DRUG-SENSING TRANSCRIPTIONAL ACTIVATOR SOXR"/>
    <property type="match status" value="1"/>
</dbReference>
<dbReference type="EMBL" id="RIBP01000001">
    <property type="protein sequence ID" value="TRZ39738.1"/>
    <property type="molecule type" value="Genomic_DNA"/>
</dbReference>
<evidence type="ECO:0000256" key="1">
    <source>
        <dbReference type="ARBA" id="ARBA00023125"/>
    </source>
</evidence>
<dbReference type="Pfam" id="PF06445">
    <property type="entry name" value="GyrI-like"/>
    <property type="match status" value="1"/>
</dbReference>
<dbReference type="RefSeq" id="WP_185763167.1">
    <property type="nucleotide sequence ID" value="NZ_RIBP01000001.1"/>
</dbReference>
<keyword evidence="2" id="KW-0175">Coiled coil</keyword>
<dbReference type="SUPFAM" id="SSF46955">
    <property type="entry name" value="Putative DNA-binding domain"/>
    <property type="match status" value="1"/>
</dbReference>
<dbReference type="Proteomes" id="UP000319837">
    <property type="component" value="Unassembled WGS sequence"/>
</dbReference>
<proteinExistence type="predicted"/>
<evidence type="ECO:0000256" key="2">
    <source>
        <dbReference type="SAM" id="Coils"/>
    </source>
</evidence>
<sequence length="275" mass="31462">MINNYITTFSTGEFADLFGVKKDTLLYYNKINLFNPAGIHSNGYRYYTLPQLDTFSAIQSLRSVNVPIKELKSYFDSPSSARLNELASRQVENIEIEINKLKENQLFLSRLMEVTDELQNVVIGELVLKELPEESVLYSSSKNIDWEASVEALSHIYDEFLKEVGVNGAAAFGSVLNKKNLINENYLQADCLFCRMEGPGTIKKPAGLYAIYYYQGSYDNIKNAYSYLLKEIVSRKLTLDGDAYEEYLLHSLVSKHEEEYITKIGIKVNTHEYEK</sequence>
<dbReference type="AlphaFoldDB" id="A0A553SRZ3"/>
<evidence type="ECO:0000313" key="5">
    <source>
        <dbReference type="Proteomes" id="UP000319837"/>
    </source>
</evidence>
<evidence type="ECO:0000259" key="3">
    <source>
        <dbReference type="PROSITE" id="PS50937"/>
    </source>
</evidence>
<evidence type="ECO:0000313" key="4">
    <source>
        <dbReference type="EMBL" id="TRZ39738.1"/>
    </source>
</evidence>
<dbReference type="InterPro" id="IPR000551">
    <property type="entry name" value="MerR-type_HTH_dom"/>
</dbReference>
<feature type="coiled-coil region" evidence="2">
    <location>
        <begin position="84"/>
        <end position="111"/>
    </location>
</feature>
<dbReference type="PANTHER" id="PTHR30204:SF85">
    <property type="entry name" value="MULTIDRUG-EFFLUX TRANSPORTER 2 REGULATOR"/>
    <property type="match status" value="1"/>
</dbReference>